<proteinExistence type="predicted"/>
<dbReference type="InterPro" id="IPR018821">
    <property type="entry name" value="DUF294_put_nucleoTrafse_sb-bd"/>
</dbReference>
<dbReference type="InterPro" id="IPR014710">
    <property type="entry name" value="RmlC-like_jellyroll"/>
</dbReference>
<dbReference type="HOGENOM" id="CLU_027866_1_1_7"/>
<dbReference type="Pfam" id="PF10335">
    <property type="entry name" value="DUF294_C"/>
    <property type="match status" value="1"/>
</dbReference>
<dbReference type="EMBL" id="JH600068">
    <property type="protein sequence ID" value="EIG54253.1"/>
    <property type="molecule type" value="Genomic_DNA"/>
</dbReference>
<dbReference type="Pfam" id="PF03445">
    <property type="entry name" value="DUF294"/>
    <property type="match status" value="1"/>
</dbReference>
<dbReference type="SUPFAM" id="SSF51206">
    <property type="entry name" value="cAMP-binding domain-like"/>
    <property type="match status" value="1"/>
</dbReference>
<dbReference type="InterPro" id="IPR046342">
    <property type="entry name" value="CBS_dom_sf"/>
</dbReference>
<dbReference type="Pfam" id="PF00571">
    <property type="entry name" value="CBS"/>
    <property type="match status" value="2"/>
</dbReference>
<dbReference type="AlphaFoldDB" id="I2Q397"/>
<dbReference type="eggNOG" id="COG2905">
    <property type="taxonomic scope" value="Bacteria"/>
</dbReference>
<evidence type="ECO:0000256" key="3">
    <source>
        <dbReference type="SAM" id="MobiDB-lite"/>
    </source>
</evidence>
<organism evidence="5">
    <name type="scientific">Desulfovibrio sp. U5L</name>
    <dbReference type="NCBI Taxonomy" id="596152"/>
    <lineage>
        <taxon>Bacteria</taxon>
        <taxon>Pseudomonadati</taxon>
        <taxon>Thermodesulfobacteriota</taxon>
        <taxon>Desulfovibrionia</taxon>
        <taxon>Desulfovibrionales</taxon>
        <taxon>Desulfovibrionaceae</taxon>
        <taxon>Desulfovibrio</taxon>
    </lineage>
</organism>
<gene>
    <name evidence="5" type="ORF">DesU5LDRAFT_2597</name>
</gene>
<reference evidence="5" key="1">
    <citation type="submission" date="2011-11" db="EMBL/GenBank/DDBJ databases">
        <title>Improved High-Quality Draft sequence of Desulfovibrio sp. U5L.</title>
        <authorList>
            <consortium name="US DOE Joint Genome Institute"/>
            <person name="Lucas S."/>
            <person name="Han J."/>
            <person name="Lapidus A."/>
            <person name="Cheng J.-F."/>
            <person name="Goodwin L."/>
            <person name="Pitluck S."/>
            <person name="Peters L."/>
            <person name="Ovchinnikova G."/>
            <person name="Held B."/>
            <person name="Detter J.C."/>
            <person name="Han C."/>
            <person name="Tapia R."/>
            <person name="Land M."/>
            <person name="Hauser L."/>
            <person name="Kyrpides N."/>
            <person name="Ivanova N."/>
            <person name="Pagani I."/>
            <person name="Gabster J."/>
            <person name="Walker C."/>
            <person name="Stolyar S."/>
            <person name="Stahl D."/>
            <person name="Arkin A."/>
            <person name="Dehal P."/>
            <person name="Hazen T."/>
            <person name="Woyke T."/>
        </authorList>
    </citation>
    <scope>NUCLEOTIDE SEQUENCE [LARGE SCALE GENOMIC DNA]</scope>
    <source>
        <strain evidence="5">U5L</strain>
    </source>
</reference>
<name>I2Q397_9BACT</name>
<dbReference type="InterPro" id="IPR051257">
    <property type="entry name" value="Diverse_CBS-Domain"/>
</dbReference>
<dbReference type="SUPFAM" id="SSF54631">
    <property type="entry name" value="CBS-domain pair"/>
    <property type="match status" value="1"/>
</dbReference>
<evidence type="ECO:0000259" key="4">
    <source>
        <dbReference type="PROSITE" id="PS51371"/>
    </source>
</evidence>
<dbReference type="SMART" id="SM00116">
    <property type="entry name" value="CBS"/>
    <property type="match status" value="2"/>
</dbReference>
<evidence type="ECO:0000256" key="2">
    <source>
        <dbReference type="PROSITE-ProRule" id="PRU00703"/>
    </source>
</evidence>
<dbReference type="PANTHER" id="PTHR43080">
    <property type="entry name" value="CBS DOMAIN-CONTAINING PROTEIN CBSX3, MITOCHONDRIAL"/>
    <property type="match status" value="1"/>
</dbReference>
<feature type="domain" description="CBS" evidence="4">
    <location>
        <begin position="239"/>
        <end position="295"/>
    </location>
</feature>
<sequence>MRACDPACQPEAVEAFLATVPPFDRLPASDLRLLAAASRVAFSLSGEVVEPSSPGDPWICCVQRGGVRLGRPAGAAGQAGCPGTFDVRGEGECFGLPAASGEEVRALEDTFLVRLPGTLCAALARRHPPMAAWFGEALALPGDAGPEPAAGTGECPAREADDGDYLFTRLAGEVASRGLVAVPRGTDLRQAARVMEDGQVGSVLVREASGQVIGIVTDRDLRRSVATGLALSASVETLMSAPVAAIDADTPCFEALIRMTGAGIHHLLVETDGQAMGMVTASDLLLAHGRSPMALLRAIRRAGDVEDLEALCQRIHPLAAALAARGAAAGTVGGIVTMVAERVFVRLLELLEKACGPSPAPCSWWVLGAAGRREMLPGMGLSLAVAPHDGNDPIVGRAVRTYLAAFLPRLGETLGRLGLRGGATGLFLGHPSNLFDPAAIAAEADPLVCDNGLDAFDARLVAPGRSGTEFDPYTPSGGSGGDDPPRPPEASSLLRETSSIPVPPTPVLAGLLRSLAARPVPLGLYQGRLMERDGTASPVLDIAGRGSRPLVALVRLAALLGGVGETGTAARLGRLARDGPLPGEVARAAVDAFAFFEGERLLLRLDAAGRTGEGEAPLRPAGLSPRRRQGFRTAFAGLETLRRTLAEAAWAGRGLP</sequence>
<dbReference type="OrthoDB" id="9808528at2"/>
<dbReference type="InterPro" id="IPR005105">
    <property type="entry name" value="GlnD_Uridyltrans_N"/>
</dbReference>
<feature type="region of interest" description="Disordered" evidence="3">
    <location>
        <begin position="466"/>
        <end position="499"/>
    </location>
</feature>
<evidence type="ECO:0000256" key="1">
    <source>
        <dbReference type="ARBA" id="ARBA00023122"/>
    </source>
</evidence>
<dbReference type="Gene3D" id="2.60.120.10">
    <property type="entry name" value="Jelly Rolls"/>
    <property type="match status" value="1"/>
</dbReference>
<dbReference type="PROSITE" id="PS51371">
    <property type="entry name" value="CBS"/>
    <property type="match status" value="2"/>
</dbReference>
<keyword evidence="1 2" id="KW-0129">CBS domain</keyword>
<evidence type="ECO:0000313" key="5">
    <source>
        <dbReference type="EMBL" id="EIG54253.1"/>
    </source>
</evidence>
<dbReference type="STRING" id="596152.DesU5LDRAFT_2597"/>
<protein>
    <submittedName>
        <fullName evidence="5">Putative signal-transduction protein containing cAMP-binding and CBS domains</fullName>
    </submittedName>
</protein>
<dbReference type="InterPro" id="IPR000644">
    <property type="entry name" value="CBS_dom"/>
</dbReference>
<dbReference type="InterPro" id="IPR018490">
    <property type="entry name" value="cNMP-bd_dom_sf"/>
</dbReference>
<dbReference type="PANTHER" id="PTHR43080:SF2">
    <property type="entry name" value="CBS DOMAIN-CONTAINING PROTEIN"/>
    <property type="match status" value="1"/>
</dbReference>
<dbReference type="Gene3D" id="3.10.580.10">
    <property type="entry name" value="CBS-domain"/>
    <property type="match status" value="1"/>
</dbReference>
<feature type="domain" description="CBS" evidence="4">
    <location>
        <begin position="175"/>
        <end position="231"/>
    </location>
</feature>
<dbReference type="GO" id="GO:0008773">
    <property type="term" value="F:[protein-PII] uridylyltransferase activity"/>
    <property type="evidence" value="ECO:0007669"/>
    <property type="project" value="InterPro"/>
</dbReference>
<accession>I2Q397</accession>